<gene>
    <name evidence="1" type="ORF">EAI_00034</name>
</gene>
<dbReference type="OMA" id="FVNECIE"/>
<dbReference type="PANTHER" id="PTHR33053:SF9">
    <property type="entry name" value="AGAP000105-PA"/>
    <property type="match status" value="1"/>
</dbReference>
<protein>
    <submittedName>
        <fullName evidence="1">Uncharacterized protein</fullName>
    </submittedName>
</protein>
<dbReference type="STRING" id="610380.E2BVI3"/>
<dbReference type="Proteomes" id="UP000008237">
    <property type="component" value="Unassembled WGS sequence"/>
</dbReference>
<evidence type="ECO:0000313" key="1">
    <source>
        <dbReference type="EMBL" id="EFN80297.1"/>
    </source>
</evidence>
<proteinExistence type="predicted"/>
<dbReference type="PANTHER" id="PTHR33053">
    <property type="entry name" value="PROTEIN, PUTATIVE-RELATED"/>
    <property type="match status" value="1"/>
</dbReference>
<dbReference type="AlphaFoldDB" id="E2BVI3"/>
<evidence type="ECO:0000313" key="2">
    <source>
        <dbReference type="Proteomes" id="UP000008237"/>
    </source>
</evidence>
<reference evidence="1 2" key="1">
    <citation type="journal article" date="2010" name="Science">
        <title>Genomic comparison of the ants Camponotus floridanus and Harpegnathos saltator.</title>
        <authorList>
            <person name="Bonasio R."/>
            <person name="Zhang G."/>
            <person name="Ye C."/>
            <person name="Mutti N.S."/>
            <person name="Fang X."/>
            <person name="Qin N."/>
            <person name="Donahue G."/>
            <person name="Yang P."/>
            <person name="Li Q."/>
            <person name="Li C."/>
            <person name="Zhang P."/>
            <person name="Huang Z."/>
            <person name="Berger S.L."/>
            <person name="Reinberg D."/>
            <person name="Wang J."/>
            <person name="Liebig J."/>
        </authorList>
    </citation>
    <scope>NUCLEOTIDE SEQUENCE [LARGE SCALE GENOMIC DNA]</scope>
    <source>
        <strain evidence="1 2">R22 G/1</strain>
    </source>
</reference>
<name>E2BVI3_HARSA</name>
<dbReference type="EMBL" id="GL450858">
    <property type="protein sequence ID" value="EFN80297.1"/>
    <property type="molecule type" value="Genomic_DNA"/>
</dbReference>
<feature type="non-terminal residue" evidence="1">
    <location>
        <position position="95"/>
    </location>
</feature>
<dbReference type="InParanoid" id="E2BVI3"/>
<accession>E2BVI3</accession>
<organism evidence="2">
    <name type="scientific">Harpegnathos saltator</name>
    <name type="common">Jerdon's jumping ant</name>
    <dbReference type="NCBI Taxonomy" id="610380"/>
    <lineage>
        <taxon>Eukaryota</taxon>
        <taxon>Metazoa</taxon>
        <taxon>Ecdysozoa</taxon>
        <taxon>Arthropoda</taxon>
        <taxon>Hexapoda</taxon>
        <taxon>Insecta</taxon>
        <taxon>Pterygota</taxon>
        <taxon>Neoptera</taxon>
        <taxon>Endopterygota</taxon>
        <taxon>Hymenoptera</taxon>
        <taxon>Apocrita</taxon>
        <taxon>Aculeata</taxon>
        <taxon>Formicoidea</taxon>
        <taxon>Formicidae</taxon>
        <taxon>Ponerinae</taxon>
        <taxon>Ponerini</taxon>
        <taxon>Harpegnathos</taxon>
    </lineage>
</organism>
<feature type="non-terminal residue" evidence="1">
    <location>
        <position position="1"/>
    </location>
</feature>
<keyword evidence="2" id="KW-1185">Reference proteome</keyword>
<sequence length="95" mass="10460">SNMIEILINIDSLPLSKSLSSQIYPILCCLYLNPTKVAAVGIYHGYEKPANANKFLLQFVNEAIDLTVNGININGNIKQFKIKGFICDAPAKSFI</sequence>